<name>A0A8B2NZ53_9HYPH</name>
<comment type="similarity">
    <text evidence="1">Belongs to the AHA1 family.</text>
</comment>
<protein>
    <submittedName>
        <fullName evidence="3">ATPase</fullName>
    </submittedName>
</protein>
<evidence type="ECO:0000256" key="1">
    <source>
        <dbReference type="ARBA" id="ARBA00006817"/>
    </source>
</evidence>
<dbReference type="CDD" id="cd08899">
    <property type="entry name" value="SRPBCC_CalC_Aha1-like_6"/>
    <property type="match status" value="1"/>
</dbReference>
<reference evidence="3 4" key="1">
    <citation type="submission" date="2018-05" db="EMBL/GenBank/DDBJ databases">
        <title>Acuticoccus sediminis sp. nov., isolated from deep-sea sediment of Indian Ocean.</title>
        <authorList>
            <person name="Liu X."/>
            <person name="Lai Q."/>
            <person name="Du Y."/>
            <person name="Sun F."/>
            <person name="Zhang X."/>
            <person name="Wang S."/>
            <person name="Shao Z."/>
        </authorList>
    </citation>
    <scope>NUCLEOTIDE SEQUENCE [LARGE SCALE GENOMIC DNA]</scope>
    <source>
        <strain evidence="3 4">PTG4-2</strain>
    </source>
</reference>
<dbReference type="OrthoDB" id="9800600at2"/>
<evidence type="ECO:0000313" key="4">
    <source>
        <dbReference type="Proteomes" id="UP000249590"/>
    </source>
</evidence>
<dbReference type="InterPro" id="IPR023393">
    <property type="entry name" value="START-like_dom_sf"/>
</dbReference>
<feature type="domain" description="Activator of Hsp90 ATPase homologue 1/2-like C-terminal" evidence="2">
    <location>
        <begin position="28"/>
        <end position="149"/>
    </location>
</feature>
<keyword evidence="4" id="KW-1185">Reference proteome</keyword>
<dbReference type="AlphaFoldDB" id="A0A8B2NZ53"/>
<dbReference type="InterPro" id="IPR013538">
    <property type="entry name" value="ASHA1/2-like_C"/>
</dbReference>
<organism evidence="3 4">
    <name type="scientific">Acuticoccus sediminis</name>
    <dbReference type="NCBI Taxonomy" id="2184697"/>
    <lineage>
        <taxon>Bacteria</taxon>
        <taxon>Pseudomonadati</taxon>
        <taxon>Pseudomonadota</taxon>
        <taxon>Alphaproteobacteria</taxon>
        <taxon>Hyphomicrobiales</taxon>
        <taxon>Amorphaceae</taxon>
        <taxon>Acuticoccus</taxon>
    </lineage>
</organism>
<proteinExistence type="inferred from homology"/>
<dbReference type="Gene3D" id="3.30.530.20">
    <property type="match status" value="1"/>
</dbReference>
<gene>
    <name evidence="3" type="ORF">DLJ53_02755</name>
</gene>
<comment type="caution">
    <text evidence="3">The sequence shown here is derived from an EMBL/GenBank/DDBJ whole genome shotgun (WGS) entry which is preliminary data.</text>
</comment>
<accession>A0A8B2NZ53</accession>
<dbReference type="EMBL" id="QHHQ01000001">
    <property type="protein sequence ID" value="RAI03445.1"/>
    <property type="molecule type" value="Genomic_DNA"/>
</dbReference>
<dbReference type="RefSeq" id="WP_111342142.1">
    <property type="nucleotide sequence ID" value="NZ_QHHQ01000001.1"/>
</dbReference>
<dbReference type="Proteomes" id="UP000249590">
    <property type="component" value="Unassembled WGS sequence"/>
</dbReference>
<dbReference type="SUPFAM" id="SSF55961">
    <property type="entry name" value="Bet v1-like"/>
    <property type="match status" value="1"/>
</dbReference>
<evidence type="ECO:0000259" key="2">
    <source>
        <dbReference type="Pfam" id="PF08327"/>
    </source>
</evidence>
<evidence type="ECO:0000313" key="3">
    <source>
        <dbReference type="EMBL" id="RAI03445.1"/>
    </source>
</evidence>
<dbReference type="Pfam" id="PF08327">
    <property type="entry name" value="AHSA1"/>
    <property type="match status" value="1"/>
</dbReference>
<sequence>MSDTTTIGAYGVVTEPATFTIERLLPGPIERVWDYLTKSELRRQWLAAGDMTLAEGAPFEFVWRNDTLTEQPGRRPAGADEEHRLESRILEVDPPCKLVFTWMQGDVTFALEPKGERVLLTVIHRRVSDRENLTKVGAGWHTHLDILVAKLTGETPAPFWDTWPGLRDEYEKRIPA</sequence>